<reference evidence="2" key="1">
    <citation type="submission" date="2021-01" db="EMBL/GenBank/DDBJ databases">
        <title>Whole genome shotgun sequence of Spirilliplanes yamanashiensis NBRC 15828.</title>
        <authorList>
            <person name="Komaki H."/>
            <person name="Tamura T."/>
        </authorList>
    </citation>
    <scope>NUCLEOTIDE SEQUENCE</scope>
    <source>
        <strain evidence="2">NBRC 15828</strain>
    </source>
</reference>
<dbReference type="EMBL" id="BOOY01000016">
    <property type="protein sequence ID" value="GIJ02878.1"/>
    <property type="molecule type" value="Genomic_DNA"/>
</dbReference>
<evidence type="ECO:0000313" key="2">
    <source>
        <dbReference type="EMBL" id="GIJ02878.1"/>
    </source>
</evidence>
<comment type="caution">
    <text evidence="2">The sequence shown here is derived from an EMBL/GenBank/DDBJ whole genome shotgun (WGS) entry which is preliminary data.</text>
</comment>
<dbReference type="RefSeq" id="WP_203938166.1">
    <property type="nucleotide sequence ID" value="NZ_BAAAGJ010000005.1"/>
</dbReference>
<dbReference type="InterPro" id="IPR001279">
    <property type="entry name" value="Metallo-B-lactamas"/>
</dbReference>
<name>A0A8J4DJ49_9ACTN</name>
<organism evidence="2 3">
    <name type="scientific">Spirilliplanes yamanashiensis</name>
    <dbReference type="NCBI Taxonomy" id="42233"/>
    <lineage>
        <taxon>Bacteria</taxon>
        <taxon>Bacillati</taxon>
        <taxon>Actinomycetota</taxon>
        <taxon>Actinomycetes</taxon>
        <taxon>Micromonosporales</taxon>
        <taxon>Micromonosporaceae</taxon>
        <taxon>Spirilliplanes</taxon>
    </lineage>
</organism>
<evidence type="ECO:0000259" key="1">
    <source>
        <dbReference type="Pfam" id="PF12706"/>
    </source>
</evidence>
<dbReference type="Gene3D" id="3.60.15.10">
    <property type="entry name" value="Ribonuclease Z/Hydroxyacylglutathione hydrolase-like"/>
    <property type="match status" value="1"/>
</dbReference>
<feature type="domain" description="Metallo-beta-lactamase" evidence="1">
    <location>
        <begin position="22"/>
        <end position="223"/>
    </location>
</feature>
<dbReference type="AlphaFoldDB" id="A0A8J4DJ49"/>
<proteinExistence type="predicted"/>
<protein>
    <recommendedName>
        <fullName evidence="1">Metallo-beta-lactamase domain-containing protein</fullName>
    </recommendedName>
</protein>
<keyword evidence="3" id="KW-1185">Reference proteome</keyword>
<dbReference type="PANTHER" id="PTHR43546">
    <property type="entry name" value="UPF0173 METAL-DEPENDENT HYDROLASE MJ1163-RELATED"/>
    <property type="match status" value="1"/>
</dbReference>
<dbReference type="Pfam" id="PF12706">
    <property type="entry name" value="Lactamase_B_2"/>
    <property type="match status" value="1"/>
</dbReference>
<gene>
    <name evidence="2" type="ORF">Sya03_22300</name>
</gene>
<accession>A0A8J4DJ49</accession>
<dbReference type="SUPFAM" id="SSF56281">
    <property type="entry name" value="Metallo-hydrolase/oxidoreductase"/>
    <property type="match status" value="1"/>
</dbReference>
<evidence type="ECO:0000313" key="3">
    <source>
        <dbReference type="Proteomes" id="UP000652013"/>
    </source>
</evidence>
<dbReference type="InterPro" id="IPR036866">
    <property type="entry name" value="RibonucZ/Hydroxyglut_hydro"/>
</dbReference>
<dbReference type="PANTHER" id="PTHR43546:SF7">
    <property type="entry name" value="METALLO-BETA-LACTAMASE DOMAIN-CONTAINING PROTEIN"/>
    <property type="match status" value="1"/>
</dbReference>
<sequence length="263" mass="28927">MDASVTFIGNATTVLRLGDFTLLTDPAFGPAGSRVYLGYGAWTRRVKDPALAAVPVPELDAVLLSHLHGDHFDREARLRLPGELPIVTTRQAERKLRRKRFTAAQGLATWESHTWTRGRQTLRVTSVPGRHGPGVVDRLLPDVMGSVVELAADDDVKLRIYITGDTLCRPWLAEVPRRCGPIDVMLVHLGNTRLLGLMLTMDGRQGAELARLVRPALTVPIHIDDYAVQKMRLPDFLTAATGLRVPNVTPIARGDTMTLAVRP</sequence>
<dbReference type="Proteomes" id="UP000652013">
    <property type="component" value="Unassembled WGS sequence"/>
</dbReference>
<dbReference type="InterPro" id="IPR050114">
    <property type="entry name" value="UPF0173_UPF0282_UlaG_hydrolase"/>
</dbReference>